<evidence type="ECO:0000313" key="10">
    <source>
        <dbReference type="Proteomes" id="UP000800235"/>
    </source>
</evidence>
<evidence type="ECO:0000256" key="4">
    <source>
        <dbReference type="ARBA" id="ARBA00022840"/>
    </source>
</evidence>
<feature type="region of interest" description="Disordered" evidence="7">
    <location>
        <begin position="54"/>
        <end position="84"/>
    </location>
</feature>
<evidence type="ECO:0000256" key="7">
    <source>
        <dbReference type="SAM" id="MobiDB-lite"/>
    </source>
</evidence>
<dbReference type="EMBL" id="MU007074">
    <property type="protein sequence ID" value="KAF2424490.1"/>
    <property type="molecule type" value="Genomic_DNA"/>
</dbReference>
<organism evidence="9 10">
    <name type="scientific">Tothia fuscella</name>
    <dbReference type="NCBI Taxonomy" id="1048955"/>
    <lineage>
        <taxon>Eukaryota</taxon>
        <taxon>Fungi</taxon>
        <taxon>Dikarya</taxon>
        <taxon>Ascomycota</taxon>
        <taxon>Pezizomycotina</taxon>
        <taxon>Dothideomycetes</taxon>
        <taxon>Pleosporomycetidae</taxon>
        <taxon>Venturiales</taxon>
        <taxon>Cylindrosympodiaceae</taxon>
        <taxon>Tothia</taxon>
    </lineage>
</organism>
<feature type="region of interest" description="Disordered" evidence="7">
    <location>
        <begin position="379"/>
        <end position="426"/>
    </location>
</feature>
<protein>
    <submittedName>
        <fullName evidence="9">ATPase family AAA domain-containing protein 1</fullName>
    </submittedName>
</protein>
<feature type="domain" description="AAA+ ATPase" evidence="8">
    <location>
        <begin position="146"/>
        <end position="286"/>
    </location>
</feature>
<evidence type="ECO:0000256" key="3">
    <source>
        <dbReference type="ARBA" id="ARBA00022787"/>
    </source>
</evidence>
<keyword evidence="5" id="KW-0496">Mitochondrion</keyword>
<dbReference type="PROSITE" id="PS00674">
    <property type="entry name" value="AAA"/>
    <property type="match status" value="1"/>
</dbReference>
<comment type="similarity">
    <text evidence="6">Belongs to the AAA ATPase family.</text>
</comment>
<evidence type="ECO:0000256" key="2">
    <source>
        <dbReference type="ARBA" id="ARBA00022741"/>
    </source>
</evidence>
<dbReference type="PANTHER" id="PTHR45644">
    <property type="entry name" value="AAA ATPASE, PUTATIVE (AFU_ORTHOLOGUE AFUA_2G12920)-RELATED-RELATED"/>
    <property type="match status" value="1"/>
</dbReference>
<dbReference type="Pfam" id="PF17862">
    <property type="entry name" value="AAA_lid_3"/>
    <property type="match status" value="1"/>
</dbReference>
<reference evidence="9" key="1">
    <citation type="journal article" date="2020" name="Stud. Mycol.">
        <title>101 Dothideomycetes genomes: a test case for predicting lifestyles and emergence of pathogens.</title>
        <authorList>
            <person name="Haridas S."/>
            <person name="Albert R."/>
            <person name="Binder M."/>
            <person name="Bloem J."/>
            <person name="Labutti K."/>
            <person name="Salamov A."/>
            <person name="Andreopoulos B."/>
            <person name="Baker S."/>
            <person name="Barry K."/>
            <person name="Bills G."/>
            <person name="Bluhm B."/>
            <person name="Cannon C."/>
            <person name="Castanera R."/>
            <person name="Culley D."/>
            <person name="Daum C."/>
            <person name="Ezra D."/>
            <person name="Gonzalez J."/>
            <person name="Henrissat B."/>
            <person name="Kuo A."/>
            <person name="Liang C."/>
            <person name="Lipzen A."/>
            <person name="Lutzoni F."/>
            <person name="Magnuson J."/>
            <person name="Mondo S."/>
            <person name="Nolan M."/>
            <person name="Ohm R."/>
            <person name="Pangilinan J."/>
            <person name="Park H.-J."/>
            <person name="Ramirez L."/>
            <person name="Alfaro M."/>
            <person name="Sun H."/>
            <person name="Tritt A."/>
            <person name="Yoshinaga Y."/>
            <person name="Zwiers L.-H."/>
            <person name="Turgeon B."/>
            <person name="Goodwin S."/>
            <person name="Spatafora J."/>
            <person name="Crous P."/>
            <person name="Grigoriev I."/>
        </authorList>
    </citation>
    <scope>NUCLEOTIDE SEQUENCE</scope>
    <source>
        <strain evidence="9">CBS 130266</strain>
    </source>
</reference>
<comment type="caution">
    <text evidence="9">The sequence shown here is derived from an EMBL/GenBank/DDBJ whole genome shotgun (WGS) entry which is preliminary data.</text>
</comment>
<dbReference type="FunFam" id="3.40.50.300:FF:000538">
    <property type="entry name" value="ATPase family AAA domain-containing protein 1"/>
    <property type="match status" value="1"/>
</dbReference>
<evidence type="ECO:0000256" key="5">
    <source>
        <dbReference type="ARBA" id="ARBA00023128"/>
    </source>
</evidence>
<gene>
    <name evidence="9" type="ORF">EJ08DRAFT_652362</name>
</gene>
<keyword evidence="2 6" id="KW-0547">Nucleotide-binding</keyword>
<keyword evidence="10" id="KW-1185">Reference proteome</keyword>
<evidence type="ECO:0000256" key="1">
    <source>
        <dbReference type="ARBA" id="ARBA00004572"/>
    </source>
</evidence>
<dbReference type="InterPro" id="IPR003959">
    <property type="entry name" value="ATPase_AAA_core"/>
</dbReference>
<proteinExistence type="inferred from homology"/>
<comment type="subcellular location">
    <subcellularLocation>
        <location evidence="1">Mitochondrion outer membrane</location>
        <topology evidence="1">Single-pass membrane protein</topology>
    </subcellularLocation>
</comment>
<dbReference type="Gene3D" id="1.10.8.60">
    <property type="match status" value="1"/>
</dbReference>
<dbReference type="GO" id="GO:0140567">
    <property type="term" value="F:membrane protein dislocase activity"/>
    <property type="evidence" value="ECO:0007669"/>
    <property type="project" value="UniProtKB-ARBA"/>
</dbReference>
<dbReference type="SUPFAM" id="SSF52540">
    <property type="entry name" value="P-loop containing nucleoside triphosphate hydrolases"/>
    <property type="match status" value="1"/>
</dbReference>
<sequence length="426" mass="46958">MSTQTKKWAYLQDLLSIAFASVAAYWVARSILNRLDLDGGAKAEAEQKANAARKKLEGILQSDKGRGSDSDDDEHPWGHDRPRLQDLNLTSYEQSIAMEVVAPEDIPITFEDIGGLDSIIEELKESVIYPLTLPHLYAHSSSLLSAPSGVLLYGPPGCGKTMLAKALAHESGACFINLHISTLTEKWYGDSNKLVNAVFSLARKLQPTIVFIDEIDAVLGQRRSGEHEASGMVKAEFMTHWDGLSSIDSSGDPQRICILGATNRIQDIDEAILRRLPKKFPVSLPSAHQRRGIFKLILRDTRLDRTHFDLDYLVKISAGMSGSDIKEACRDAAMCPVREYINVLKAQGRLKQGVNPDDVRGVRTEDFFGKGSGLAFQGLGAKEKQRRRVSRAEEIEVEDDPDFETESDTQSGDEAEVCKDAAVKAT</sequence>
<dbReference type="GO" id="GO:0016887">
    <property type="term" value="F:ATP hydrolysis activity"/>
    <property type="evidence" value="ECO:0007669"/>
    <property type="project" value="InterPro"/>
</dbReference>
<dbReference type="GO" id="GO:0005741">
    <property type="term" value="C:mitochondrial outer membrane"/>
    <property type="evidence" value="ECO:0007669"/>
    <property type="project" value="UniProtKB-SubCell"/>
</dbReference>
<dbReference type="Pfam" id="PF00004">
    <property type="entry name" value="AAA"/>
    <property type="match status" value="1"/>
</dbReference>
<dbReference type="SMART" id="SM00382">
    <property type="entry name" value="AAA"/>
    <property type="match status" value="1"/>
</dbReference>
<evidence type="ECO:0000259" key="8">
    <source>
        <dbReference type="SMART" id="SM00382"/>
    </source>
</evidence>
<dbReference type="Proteomes" id="UP000800235">
    <property type="component" value="Unassembled WGS sequence"/>
</dbReference>
<feature type="compositionally biased region" description="Basic and acidic residues" evidence="7">
    <location>
        <begin position="63"/>
        <end position="84"/>
    </location>
</feature>
<dbReference type="InterPro" id="IPR051701">
    <property type="entry name" value="Mito_OM_Translocase_MSP1"/>
</dbReference>
<dbReference type="GO" id="GO:0140570">
    <property type="term" value="P:extraction of mislocalized protein from mitochondrial outer membrane"/>
    <property type="evidence" value="ECO:0007669"/>
    <property type="project" value="TreeGrafter"/>
</dbReference>
<dbReference type="Gene3D" id="3.40.50.300">
    <property type="entry name" value="P-loop containing nucleotide triphosphate hydrolases"/>
    <property type="match status" value="1"/>
</dbReference>
<evidence type="ECO:0000313" key="9">
    <source>
        <dbReference type="EMBL" id="KAF2424490.1"/>
    </source>
</evidence>
<dbReference type="OrthoDB" id="10254455at2759"/>
<dbReference type="InterPro" id="IPR041569">
    <property type="entry name" value="AAA_lid_3"/>
</dbReference>
<evidence type="ECO:0000256" key="6">
    <source>
        <dbReference type="RuleBase" id="RU003651"/>
    </source>
</evidence>
<feature type="compositionally biased region" description="Basic and acidic residues" evidence="7">
    <location>
        <begin position="416"/>
        <end position="426"/>
    </location>
</feature>
<keyword evidence="4 6" id="KW-0067">ATP-binding</keyword>
<dbReference type="InterPro" id="IPR027417">
    <property type="entry name" value="P-loop_NTPase"/>
</dbReference>
<name>A0A9P4NKC3_9PEZI</name>
<dbReference type="InterPro" id="IPR003593">
    <property type="entry name" value="AAA+_ATPase"/>
</dbReference>
<dbReference type="InterPro" id="IPR003960">
    <property type="entry name" value="ATPase_AAA_CS"/>
</dbReference>
<feature type="compositionally biased region" description="Acidic residues" evidence="7">
    <location>
        <begin position="395"/>
        <end position="415"/>
    </location>
</feature>
<keyword evidence="3" id="KW-0472">Membrane</keyword>
<dbReference type="PANTHER" id="PTHR45644:SF3">
    <property type="entry name" value="FI08533P-RELATED"/>
    <property type="match status" value="1"/>
</dbReference>
<dbReference type="AlphaFoldDB" id="A0A9P4NKC3"/>
<dbReference type="GO" id="GO:0005524">
    <property type="term" value="F:ATP binding"/>
    <property type="evidence" value="ECO:0007669"/>
    <property type="project" value="UniProtKB-KW"/>
</dbReference>
<accession>A0A9P4NKC3</accession>
<keyword evidence="3" id="KW-1000">Mitochondrion outer membrane</keyword>